<keyword evidence="1" id="KW-0812">Transmembrane</keyword>
<gene>
    <name evidence="2" type="ORF">TSUD_377380</name>
</gene>
<reference evidence="3" key="1">
    <citation type="journal article" date="2017" name="Front. Plant Sci.">
        <title>Climate Clever Clovers: New Paradigm to Reduce the Environmental Footprint of Ruminants by Breeding Low Methanogenic Forages Utilizing Haplotype Variation.</title>
        <authorList>
            <person name="Kaur P."/>
            <person name="Appels R."/>
            <person name="Bayer P.E."/>
            <person name="Keeble-Gagnere G."/>
            <person name="Wang J."/>
            <person name="Hirakawa H."/>
            <person name="Shirasawa K."/>
            <person name="Vercoe P."/>
            <person name="Stefanova K."/>
            <person name="Durmic Z."/>
            <person name="Nichols P."/>
            <person name="Revell C."/>
            <person name="Isobe S.N."/>
            <person name="Edwards D."/>
            <person name="Erskine W."/>
        </authorList>
    </citation>
    <scope>NUCLEOTIDE SEQUENCE [LARGE SCALE GENOMIC DNA]</scope>
    <source>
        <strain evidence="3">cv. Daliak</strain>
    </source>
</reference>
<accession>A0A2Z6PHM6</accession>
<evidence type="ECO:0000313" key="2">
    <source>
        <dbReference type="EMBL" id="GAU49525.1"/>
    </source>
</evidence>
<keyword evidence="1" id="KW-0472">Membrane</keyword>
<evidence type="ECO:0000256" key="1">
    <source>
        <dbReference type="SAM" id="Phobius"/>
    </source>
</evidence>
<keyword evidence="3" id="KW-1185">Reference proteome</keyword>
<organism evidence="2 3">
    <name type="scientific">Trifolium subterraneum</name>
    <name type="common">Subterranean clover</name>
    <dbReference type="NCBI Taxonomy" id="3900"/>
    <lineage>
        <taxon>Eukaryota</taxon>
        <taxon>Viridiplantae</taxon>
        <taxon>Streptophyta</taxon>
        <taxon>Embryophyta</taxon>
        <taxon>Tracheophyta</taxon>
        <taxon>Spermatophyta</taxon>
        <taxon>Magnoliopsida</taxon>
        <taxon>eudicotyledons</taxon>
        <taxon>Gunneridae</taxon>
        <taxon>Pentapetalae</taxon>
        <taxon>rosids</taxon>
        <taxon>fabids</taxon>
        <taxon>Fabales</taxon>
        <taxon>Fabaceae</taxon>
        <taxon>Papilionoideae</taxon>
        <taxon>50 kb inversion clade</taxon>
        <taxon>NPAAA clade</taxon>
        <taxon>Hologalegina</taxon>
        <taxon>IRL clade</taxon>
        <taxon>Trifolieae</taxon>
        <taxon>Trifolium</taxon>
    </lineage>
</organism>
<keyword evidence="1" id="KW-1133">Transmembrane helix</keyword>
<name>A0A2Z6PHM6_TRISU</name>
<dbReference type="AlphaFoldDB" id="A0A2Z6PHM6"/>
<dbReference type="Proteomes" id="UP000242715">
    <property type="component" value="Unassembled WGS sequence"/>
</dbReference>
<feature type="transmembrane region" description="Helical" evidence="1">
    <location>
        <begin position="41"/>
        <end position="60"/>
    </location>
</feature>
<dbReference type="EMBL" id="DF974579">
    <property type="protein sequence ID" value="GAU49525.1"/>
    <property type="molecule type" value="Genomic_DNA"/>
</dbReference>
<feature type="transmembrane region" description="Helical" evidence="1">
    <location>
        <begin position="72"/>
        <end position="93"/>
    </location>
</feature>
<protein>
    <submittedName>
        <fullName evidence="2">Uncharacterized protein</fullName>
    </submittedName>
</protein>
<sequence>MITSRTCFGGYGQIRLDLRFDGLLLVKRFSRIAAAVFGVRVRLPVATSVAISSAAASWVLDGRFGFSPGFAVFMEHFLVAVLPLCCCCFRFGLWVAPPHVFDVLGYGLLLPMCLMF</sequence>
<evidence type="ECO:0000313" key="3">
    <source>
        <dbReference type="Proteomes" id="UP000242715"/>
    </source>
</evidence>
<proteinExistence type="predicted"/>